<proteinExistence type="predicted"/>
<dbReference type="Pfam" id="PF13189">
    <property type="entry name" value="Cytidylate_kin2"/>
    <property type="match status" value="1"/>
</dbReference>
<dbReference type="Proteomes" id="UP000218387">
    <property type="component" value="Chromosome"/>
</dbReference>
<organism evidence="1 2">
    <name type="scientific">Eubacterium maltosivorans</name>
    <dbReference type="NCBI Taxonomy" id="2041044"/>
    <lineage>
        <taxon>Bacteria</taxon>
        <taxon>Bacillati</taxon>
        <taxon>Bacillota</taxon>
        <taxon>Clostridia</taxon>
        <taxon>Eubacteriales</taxon>
        <taxon>Eubacteriaceae</taxon>
        <taxon>Eubacterium</taxon>
    </lineage>
</organism>
<protein>
    <submittedName>
        <fullName evidence="1">Cytidylate kinase-like family protein</fullName>
    </submittedName>
</protein>
<sequence>MKNCLPEMASTQTCITASLKWKRRRKKTIMKYNIVTIEREYASGGREIGYRTAEKLGIPYYGKEILEMAAKKKGVSPEYLEELEETPTNSFFYSVYMLSKNLIGDTPSLPENDALRLAEAEIINDLAAEGPCVIIGRCACHALRRRKDVLNVFIHSSWEARVKRAVETYGVDAANAEVVLKKFDKRRACYYNANTGKKWSDPEGYHMILDSGRLGIGKCVDILEKAVE</sequence>
<evidence type="ECO:0000313" key="1">
    <source>
        <dbReference type="EMBL" id="QCT73389.1"/>
    </source>
</evidence>
<keyword evidence="1" id="KW-0418">Kinase</keyword>
<keyword evidence="1" id="KW-0808">Transferase</keyword>
<gene>
    <name evidence="1" type="ORF">CPZ25_019390</name>
</gene>
<accession>A0A4P9CCG8</accession>
<evidence type="ECO:0000313" key="2">
    <source>
        <dbReference type="Proteomes" id="UP000218387"/>
    </source>
</evidence>
<dbReference type="EMBL" id="CP029487">
    <property type="protein sequence ID" value="QCT73389.1"/>
    <property type="molecule type" value="Genomic_DNA"/>
</dbReference>
<reference evidence="1 2" key="1">
    <citation type="submission" date="2018-05" db="EMBL/GenBank/DDBJ databases">
        <title>Genome comparison of Eubacterium sp.</title>
        <authorList>
            <person name="Feng Y."/>
            <person name="Sanchez-Andrea I."/>
            <person name="Stams A.J.M."/>
            <person name="De Vos W.M."/>
        </authorList>
    </citation>
    <scope>NUCLEOTIDE SEQUENCE [LARGE SCALE GENOMIC DNA]</scope>
    <source>
        <strain evidence="1 2">YI</strain>
    </source>
</reference>
<dbReference type="KEGG" id="emt:CPZ25_019390"/>
<dbReference type="GO" id="GO:0016301">
    <property type="term" value="F:kinase activity"/>
    <property type="evidence" value="ECO:0007669"/>
    <property type="project" value="UniProtKB-KW"/>
</dbReference>
<name>A0A4P9CCG8_EUBML</name>
<keyword evidence="2" id="KW-1185">Reference proteome</keyword>
<dbReference type="InterPro" id="IPR027417">
    <property type="entry name" value="P-loop_NTPase"/>
</dbReference>
<dbReference type="Gene3D" id="3.40.50.300">
    <property type="entry name" value="P-loop containing nucleotide triphosphate hydrolases"/>
    <property type="match status" value="1"/>
</dbReference>
<dbReference type="AlphaFoldDB" id="A0A4P9CCG8"/>